<comment type="caution">
    <text evidence="2">The sequence shown here is derived from an EMBL/GenBank/DDBJ whole genome shotgun (WGS) entry which is preliminary data.</text>
</comment>
<accession>A0ABV8UGB1</accession>
<keyword evidence="3" id="KW-1185">Reference proteome</keyword>
<feature type="region of interest" description="Disordered" evidence="1">
    <location>
        <begin position="1"/>
        <end position="43"/>
    </location>
</feature>
<evidence type="ECO:0000313" key="2">
    <source>
        <dbReference type="EMBL" id="MFC4350210.1"/>
    </source>
</evidence>
<reference evidence="3" key="1">
    <citation type="journal article" date="2019" name="Int. J. Syst. Evol. Microbiol.">
        <title>The Global Catalogue of Microorganisms (GCM) 10K type strain sequencing project: providing services to taxonomists for standard genome sequencing and annotation.</title>
        <authorList>
            <consortium name="The Broad Institute Genomics Platform"/>
            <consortium name="The Broad Institute Genome Sequencing Center for Infectious Disease"/>
            <person name="Wu L."/>
            <person name="Ma J."/>
        </authorList>
    </citation>
    <scope>NUCLEOTIDE SEQUENCE [LARGE SCALE GENOMIC DNA]</scope>
    <source>
        <strain evidence="3">CECT 8472</strain>
    </source>
</reference>
<dbReference type="Proteomes" id="UP001595799">
    <property type="component" value="Unassembled WGS sequence"/>
</dbReference>
<feature type="compositionally biased region" description="Basic and acidic residues" evidence="1">
    <location>
        <begin position="1"/>
        <end position="20"/>
    </location>
</feature>
<dbReference type="RefSeq" id="WP_382420433.1">
    <property type="nucleotide sequence ID" value="NZ_JBHSCW010000001.1"/>
</dbReference>
<evidence type="ECO:0000313" key="3">
    <source>
        <dbReference type="Proteomes" id="UP001595799"/>
    </source>
</evidence>
<evidence type="ECO:0000256" key="1">
    <source>
        <dbReference type="SAM" id="MobiDB-lite"/>
    </source>
</evidence>
<dbReference type="EMBL" id="JBHSCW010000001">
    <property type="protein sequence ID" value="MFC4350210.1"/>
    <property type="molecule type" value="Genomic_DNA"/>
</dbReference>
<gene>
    <name evidence="2" type="ORF">ACFOW6_01505</name>
</gene>
<organism evidence="2 3">
    <name type="scientific">Fodinicurvata halophila</name>
    <dbReference type="NCBI Taxonomy" id="1419723"/>
    <lineage>
        <taxon>Bacteria</taxon>
        <taxon>Pseudomonadati</taxon>
        <taxon>Pseudomonadota</taxon>
        <taxon>Alphaproteobacteria</taxon>
        <taxon>Rhodospirillales</taxon>
        <taxon>Rhodovibrionaceae</taxon>
        <taxon>Fodinicurvata</taxon>
    </lineage>
</organism>
<name>A0ABV8UGB1_9PROT</name>
<sequence>MSFKDFSSKQKPKPDNKPGTKPETAPSAGGKTGQSAKDAKPAR</sequence>
<proteinExistence type="predicted"/>
<protein>
    <submittedName>
        <fullName evidence="2">Uncharacterized protein</fullName>
    </submittedName>
</protein>